<evidence type="ECO:0000256" key="1">
    <source>
        <dbReference type="SAM" id="MobiDB-lite"/>
    </source>
</evidence>
<comment type="caution">
    <text evidence="2">The sequence shown here is derived from an EMBL/GenBank/DDBJ whole genome shotgun (WGS) entry which is preliminary data.</text>
</comment>
<accession>A0AAD4NUV3</accession>
<evidence type="ECO:0000313" key="2">
    <source>
        <dbReference type="EMBL" id="KAG9195114.1"/>
    </source>
</evidence>
<keyword evidence="3" id="KW-1185">Reference proteome</keyword>
<dbReference type="AlphaFoldDB" id="A0AAD4NUV3"/>
<dbReference type="Proteomes" id="UP001199106">
    <property type="component" value="Unassembled WGS sequence"/>
</dbReference>
<dbReference type="EMBL" id="JAANER010000001">
    <property type="protein sequence ID" value="KAG9195114.1"/>
    <property type="molecule type" value="Genomic_DNA"/>
</dbReference>
<organism evidence="2 3">
    <name type="scientific">Alternaria panax</name>
    <dbReference type="NCBI Taxonomy" id="48097"/>
    <lineage>
        <taxon>Eukaryota</taxon>
        <taxon>Fungi</taxon>
        <taxon>Dikarya</taxon>
        <taxon>Ascomycota</taxon>
        <taxon>Pezizomycotina</taxon>
        <taxon>Dothideomycetes</taxon>
        <taxon>Pleosporomycetidae</taxon>
        <taxon>Pleosporales</taxon>
        <taxon>Pleosporineae</taxon>
        <taxon>Pleosporaceae</taxon>
        <taxon>Alternaria</taxon>
        <taxon>Alternaria sect. Panax</taxon>
    </lineage>
</organism>
<evidence type="ECO:0000313" key="3">
    <source>
        <dbReference type="Proteomes" id="UP001199106"/>
    </source>
</evidence>
<gene>
    <name evidence="2" type="ORF">G6011_00234</name>
</gene>
<reference evidence="2" key="1">
    <citation type="submission" date="2021-07" db="EMBL/GenBank/DDBJ databases">
        <title>Genome Resource of American Ginseng Black Spot Pathogen Alternaria panax.</title>
        <authorList>
            <person name="Qiu C."/>
            <person name="Wang W."/>
            <person name="Liu Z."/>
        </authorList>
    </citation>
    <scope>NUCLEOTIDE SEQUENCE</scope>
    <source>
        <strain evidence="2">BNCC115425</strain>
    </source>
</reference>
<name>A0AAD4NUV3_9PLEO</name>
<protein>
    <submittedName>
        <fullName evidence="2">Uncharacterized protein</fullName>
    </submittedName>
</protein>
<sequence length="675" mass="75772">MKEEDILTRHSRPQKHSTWVPKKRDWRYATGVFQHDDLQGAPNDRSAWDDMDYDYQVADTRKSRERRGSGQSDGDGKALSNSISAPGTPGCMKDGHLPEFPKTIVSVEASKKKSKTAKRSVWQSVSRCYQMGKSETEGEQPAYKTYSLTVRLRFSGKLIIKDMLPRMATLGFIELTQLLSTPAESKTPHIPYTPTTAHTAKSRSAPYTLDSIRSVHTYPLFQRTWVDETKDFNMRAVRGMLQKFGSTSKDLGPNYTWYRDAVPVDALLPPGVPLSAKEINAYYPHHIRWRGVMLRLANNDYRGPDIMGMQAFFRGHPTTNMSGAVMNQIQRDSVKNIIPGFKTDTTEGKHDANLHTGHLEPGRYIAEKRNGYTIPTFDDLLRGLYHLPSGLDARGFTECLSWYLSVRDSFTPKLDLNILHTQALIRALRTPLKRFGPQNLDCNTLEEWKVWGKFDNRKVNYEPAKPTSTKGGDGEQKRSQLHMNLDDHEVKLDIQLPLRHVLVFPFLALHGVVGEALKLGIEKAGNRKAEREGAEGRRKLEANWAARQAGDTDLGRDDENMDAEQVQEVVQEPETAVKEENKTKELDRIPRRPLTTEALRTLAPAQKKSPIAPLENGGLLGHDRPTGLRVAAPSTQAFGRNALALPGSAHLHRAWGVPTSSSAYAPHSVYGRRGS</sequence>
<proteinExistence type="predicted"/>
<feature type="region of interest" description="Disordered" evidence="1">
    <location>
        <begin position="1"/>
        <end position="97"/>
    </location>
</feature>
<feature type="compositionally biased region" description="Basic and acidic residues" evidence="1">
    <location>
        <begin position="59"/>
        <end position="68"/>
    </location>
</feature>